<feature type="transmembrane region" description="Helical" evidence="8">
    <location>
        <begin position="33"/>
        <end position="58"/>
    </location>
</feature>
<keyword evidence="10" id="KW-1185">Reference proteome</keyword>
<evidence type="ECO:0000256" key="2">
    <source>
        <dbReference type="ARBA" id="ARBA00022475"/>
    </source>
</evidence>
<dbReference type="EMBL" id="JBJIAA010000019">
    <property type="protein sequence ID" value="MFL0252694.1"/>
    <property type="molecule type" value="Genomic_DNA"/>
</dbReference>
<feature type="transmembrane region" description="Helical" evidence="8">
    <location>
        <begin position="133"/>
        <end position="154"/>
    </location>
</feature>
<dbReference type="Proteomes" id="UP001623592">
    <property type="component" value="Unassembled WGS sequence"/>
</dbReference>
<gene>
    <name evidence="8" type="primary">mntP</name>
    <name evidence="9" type="ORF">ACJDT4_19960</name>
</gene>
<dbReference type="PANTHER" id="PTHR35529">
    <property type="entry name" value="MANGANESE EFFLUX PUMP MNTP-RELATED"/>
    <property type="match status" value="1"/>
</dbReference>
<evidence type="ECO:0000313" key="9">
    <source>
        <dbReference type="EMBL" id="MFL0252694.1"/>
    </source>
</evidence>
<name>A0ABW8TJH3_9CLOT</name>
<evidence type="ECO:0000256" key="4">
    <source>
        <dbReference type="ARBA" id="ARBA00022989"/>
    </source>
</evidence>
<evidence type="ECO:0000256" key="6">
    <source>
        <dbReference type="ARBA" id="ARBA00023136"/>
    </source>
</evidence>
<keyword evidence="2 8" id="KW-1003">Cell membrane</keyword>
<dbReference type="PANTHER" id="PTHR35529:SF1">
    <property type="entry name" value="MANGANESE EFFLUX PUMP MNTP-RELATED"/>
    <property type="match status" value="1"/>
</dbReference>
<evidence type="ECO:0000256" key="1">
    <source>
        <dbReference type="ARBA" id="ARBA00022448"/>
    </source>
</evidence>
<keyword evidence="5 8" id="KW-0406">Ion transport</keyword>
<comment type="subcellular location">
    <subcellularLocation>
        <location evidence="8">Cell membrane</location>
        <topology evidence="8">Multi-pass membrane protein</topology>
    </subcellularLocation>
</comment>
<feature type="transmembrane region" description="Helical" evidence="8">
    <location>
        <begin position="64"/>
        <end position="85"/>
    </location>
</feature>
<evidence type="ECO:0000256" key="3">
    <source>
        <dbReference type="ARBA" id="ARBA00022692"/>
    </source>
</evidence>
<keyword evidence="6 8" id="KW-0472">Membrane</keyword>
<reference evidence="9 10" key="1">
    <citation type="submission" date="2024-11" db="EMBL/GenBank/DDBJ databases">
        <authorList>
            <person name="Heng Y.C."/>
            <person name="Lim A.C.H."/>
            <person name="Lee J.K.Y."/>
            <person name="Kittelmann S."/>
        </authorList>
    </citation>
    <scope>NUCLEOTIDE SEQUENCE [LARGE SCALE GENOMIC DNA]</scope>
    <source>
        <strain evidence="9 10">WILCCON 0114</strain>
    </source>
</reference>
<feature type="transmembrane region" description="Helical" evidence="8">
    <location>
        <begin position="6"/>
        <end position="26"/>
    </location>
</feature>
<dbReference type="HAMAP" id="MF_01521">
    <property type="entry name" value="MntP_pump"/>
    <property type="match status" value="1"/>
</dbReference>
<accession>A0ABW8TJH3</accession>
<comment type="caution">
    <text evidence="9">The sequence shown here is derived from an EMBL/GenBank/DDBJ whole genome shotgun (WGS) entry which is preliminary data.</text>
</comment>
<sequence length="189" mass="20566">MSIVEVFMIGISLSMDAFAVAICKGLNMKKINYIHTVIIALFFGGFQAIMPLIGWLLGKQFQKYIVNIDHWIIFALLAIIGGNMIKEGFSEEGDSCPVSQEKLNLKELTLMAIATSIDALAIGITFAFLKVSILPSVILIGCTTFTLSLIAVFIGNYFGAKYKNKAEIAGGIILILIGTKTLLEHLGFI</sequence>
<comment type="similarity">
    <text evidence="8">Belongs to the MntP (TC 9.B.29) family.</text>
</comment>
<keyword evidence="3 8" id="KW-0812">Transmembrane</keyword>
<organism evidence="9 10">
    <name type="scientific">Clostridium neuense</name>
    <dbReference type="NCBI Taxonomy" id="1728934"/>
    <lineage>
        <taxon>Bacteria</taxon>
        <taxon>Bacillati</taxon>
        <taxon>Bacillota</taxon>
        <taxon>Clostridia</taxon>
        <taxon>Eubacteriales</taxon>
        <taxon>Clostridiaceae</taxon>
        <taxon>Clostridium</taxon>
    </lineage>
</organism>
<dbReference type="InterPro" id="IPR003810">
    <property type="entry name" value="Mntp/YtaF"/>
</dbReference>
<dbReference type="InterPro" id="IPR022929">
    <property type="entry name" value="Put_MntP"/>
</dbReference>
<dbReference type="Pfam" id="PF02659">
    <property type="entry name" value="Mntp"/>
    <property type="match status" value="1"/>
</dbReference>
<evidence type="ECO:0000256" key="8">
    <source>
        <dbReference type="HAMAP-Rule" id="MF_01521"/>
    </source>
</evidence>
<comment type="function">
    <text evidence="8">Probably functions as a manganese efflux pump.</text>
</comment>
<feature type="transmembrane region" description="Helical" evidence="8">
    <location>
        <begin position="108"/>
        <end position="127"/>
    </location>
</feature>
<feature type="transmembrane region" description="Helical" evidence="8">
    <location>
        <begin position="166"/>
        <end position="183"/>
    </location>
</feature>
<keyword evidence="4 8" id="KW-1133">Transmembrane helix</keyword>
<dbReference type="RefSeq" id="WP_406789351.1">
    <property type="nucleotide sequence ID" value="NZ_JBJIAA010000019.1"/>
</dbReference>
<proteinExistence type="inferred from homology"/>
<keyword evidence="7 8" id="KW-0464">Manganese</keyword>
<keyword evidence="1 8" id="KW-0813">Transport</keyword>
<protein>
    <recommendedName>
        <fullName evidence="8">Putative manganese efflux pump MntP</fullName>
    </recommendedName>
</protein>
<evidence type="ECO:0000256" key="5">
    <source>
        <dbReference type="ARBA" id="ARBA00023065"/>
    </source>
</evidence>
<evidence type="ECO:0000256" key="7">
    <source>
        <dbReference type="ARBA" id="ARBA00023211"/>
    </source>
</evidence>
<evidence type="ECO:0000313" key="10">
    <source>
        <dbReference type="Proteomes" id="UP001623592"/>
    </source>
</evidence>